<keyword evidence="7" id="KW-1185">Reference proteome</keyword>
<feature type="transmembrane region" description="Helical" evidence="5">
    <location>
        <begin position="20"/>
        <end position="49"/>
    </location>
</feature>
<protein>
    <recommendedName>
        <fullName evidence="8">MATE family efflux transporter</fullName>
    </recommendedName>
</protein>
<name>A0ABQ2DU52_9BACI</name>
<keyword evidence="3 5" id="KW-1133">Transmembrane helix</keyword>
<dbReference type="Proteomes" id="UP000634435">
    <property type="component" value="Unassembled WGS sequence"/>
</dbReference>
<proteinExistence type="predicted"/>
<keyword evidence="2 5" id="KW-0812">Transmembrane</keyword>
<evidence type="ECO:0000256" key="1">
    <source>
        <dbReference type="ARBA" id="ARBA00004141"/>
    </source>
</evidence>
<dbReference type="Pfam" id="PF01554">
    <property type="entry name" value="MatE"/>
    <property type="match status" value="1"/>
</dbReference>
<dbReference type="InterPro" id="IPR051327">
    <property type="entry name" value="MATE_MepA_subfamily"/>
</dbReference>
<dbReference type="PANTHER" id="PTHR43823:SF4">
    <property type="entry name" value="SPORULATION PROTEIN YKVU"/>
    <property type="match status" value="1"/>
</dbReference>
<organism evidence="6 7">
    <name type="scientific">Virgibacillus kapii</name>
    <dbReference type="NCBI Taxonomy" id="1638645"/>
    <lineage>
        <taxon>Bacteria</taxon>
        <taxon>Bacillati</taxon>
        <taxon>Bacillota</taxon>
        <taxon>Bacilli</taxon>
        <taxon>Bacillales</taxon>
        <taxon>Bacillaceae</taxon>
        <taxon>Virgibacillus</taxon>
    </lineage>
</organism>
<comment type="caution">
    <text evidence="6">The sequence shown here is derived from an EMBL/GenBank/DDBJ whole genome shotgun (WGS) entry which is preliminary data.</text>
</comment>
<feature type="transmembrane region" description="Helical" evidence="5">
    <location>
        <begin position="94"/>
        <end position="113"/>
    </location>
</feature>
<evidence type="ECO:0000256" key="4">
    <source>
        <dbReference type="ARBA" id="ARBA00023136"/>
    </source>
</evidence>
<reference evidence="7" key="1">
    <citation type="journal article" date="2019" name="Int. J. Syst. Evol. Microbiol.">
        <title>The Global Catalogue of Microorganisms (GCM) 10K type strain sequencing project: providing services to taxonomists for standard genome sequencing and annotation.</title>
        <authorList>
            <consortium name="The Broad Institute Genomics Platform"/>
            <consortium name="The Broad Institute Genome Sequencing Center for Infectious Disease"/>
            <person name="Wu L."/>
            <person name="Ma J."/>
        </authorList>
    </citation>
    <scope>NUCLEOTIDE SEQUENCE [LARGE SCALE GENOMIC DNA]</scope>
    <source>
        <strain evidence="7">JCM 30071</strain>
    </source>
</reference>
<evidence type="ECO:0000313" key="7">
    <source>
        <dbReference type="Proteomes" id="UP000634435"/>
    </source>
</evidence>
<accession>A0ABQ2DU52</accession>
<gene>
    <name evidence="6" type="ORF">GCM10007111_38430</name>
</gene>
<evidence type="ECO:0000256" key="2">
    <source>
        <dbReference type="ARBA" id="ARBA00022692"/>
    </source>
</evidence>
<evidence type="ECO:0008006" key="8">
    <source>
        <dbReference type="Google" id="ProtNLM"/>
    </source>
</evidence>
<evidence type="ECO:0000256" key="3">
    <source>
        <dbReference type="ARBA" id="ARBA00022989"/>
    </source>
</evidence>
<keyword evidence="4 5" id="KW-0472">Membrane</keyword>
<evidence type="ECO:0000256" key="5">
    <source>
        <dbReference type="SAM" id="Phobius"/>
    </source>
</evidence>
<feature type="transmembrane region" description="Helical" evidence="5">
    <location>
        <begin position="61"/>
        <end position="82"/>
    </location>
</feature>
<dbReference type="PANTHER" id="PTHR43823">
    <property type="entry name" value="SPORULATION PROTEIN YKVU"/>
    <property type="match status" value="1"/>
</dbReference>
<dbReference type="InterPro" id="IPR002528">
    <property type="entry name" value="MATE_fam"/>
</dbReference>
<evidence type="ECO:0000313" key="6">
    <source>
        <dbReference type="EMBL" id="GGJ73124.1"/>
    </source>
</evidence>
<dbReference type="RefSeq" id="WP_286191337.1">
    <property type="nucleotide sequence ID" value="NZ_BMPN01000008.1"/>
</dbReference>
<feature type="transmembrane region" description="Helical" evidence="5">
    <location>
        <begin position="119"/>
        <end position="138"/>
    </location>
</feature>
<sequence length="152" mass="16669">MISFYYGAKKYGSIKNTVKIAEITGFALGGIFLAAGWFGADILVSIFGVETEAIRQLAVKGIGLFFIGYLFMGINFIDMSYYQSVAYIKPSIGITLFRGFILLEIALVILPIWLGTTGVWLALPVAEGLTATFLLVFARQGVMNRKLESQGY</sequence>
<dbReference type="EMBL" id="BMPN01000008">
    <property type="protein sequence ID" value="GGJ73124.1"/>
    <property type="molecule type" value="Genomic_DNA"/>
</dbReference>
<comment type="subcellular location">
    <subcellularLocation>
        <location evidence="1">Membrane</location>
        <topology evidence="1">Multi-pass membrane protein</topology>
    </subcellularLocation>
</comment>